<keyword evidence="1" id="KW-0175">Coiled coil</keyword>
<comment type="caution">
    <text evidence="2">The sequence shown here is derived from an EMBL/GenBank/DDBJ whole genome shotgun (WGS) entry which is preliminary data.</text>
</comment>
<gene>
    <name evidence="2" type="ORF">UW44_C0011G0023</name>
</gene>
<evidence type="ECO:0000256" key="1">
    <source>
        <dbReference type="SAM" id="Coils"/>
    </source>
</evidence>
<name>A0A0G1K5E0_9BACT</name>
<organism evidence="2 3">
    <name type="scientific">Candidatus Collierbacteria bacterium GW2011_GWB2_44_22</name>
    <dbReference type="NCBI Taxonomy" id="1618387"/>
    <lineage>
        <taxon>Bacteria</taxon>
        <taxon>Candidatus Collieribacteriota</taxon>
    </lineage>
</organism>
<protein>
    <submittedName>
        <fullName evidence="2">Uncharacterized protein</fullName>
    </submittedName>
</protein>
<sequence>MTDSDKKEMKNLVFGAVADALEEIVFPKFEKIDERFEKIDERFEKIDQNLAHLNEKVDNLSSAVEILDSDVGGVKMRLKVVENKLDGLIDSSLVVRDHERRISKLEKAIA</sequence>
<feature type="coiled-coil region" evidence="1">
    <location>
        <begin position="36"/>
        <end position="70"/>
    </location>
</feature>
<proteinExistence type="predicted"/>
<dbReference type="STRING" id="1618387.UW44_C0011G0023"/>
<evidence type="ECO:0000313" key="2">
    <source>
        <dbReference type="EMBL" id="KKT51512.1"/>
    </source>
</evidence>
<evidence type="ECO:0000313" key="3">
    <source>
        <dbReference type="Proteomes" id="UP000034006"/>
    </source>
</evidence>
<dbReference type="AlphaFoldDB" id="A0A0G1K5E0"/>
<reference evidence="2 3" key="1">
    <citation type="journal article" date="2015" name="Nature">
        <title>rRNA introns, odd ribosomes, and small enigmatic genomes across a large radiation of phyla.</title>
        <authorList>
            <person name="Brown C.T."/>
            <person name="Hug L.A."/>
            <person name="Thomas B.C."/>
            <person name="Sharon I."/>
            <person name="Castelle C.J."/>
            <person name="Singh A."/>
            <person name="Wilkins M.J."/>
            <person name="Williams K.H."/>
            <person name="Banfield J.F."/>
        </authorList>
    </citation>
    <scope>NUCLEOTIDE SEQUENCE [LARGE SCALE GENOMIC DNA]</scope>
</reference>
<accession>A0A0G1K5E0</accession>
<dbReference type="EMBL" id="LCIH01000011">
    <property type="protein sequence ID" value="KKT51512.1"/>
    <property type="molecule type" value="Genomic_DNA"/>
</dbReference>
<dbReference type="Proteomes" id="UP000034006">
    <property type="component" value="Unassembled WGS sequence"/>
</dbReference>
<dbReference type="SUPFAM" id="SSF57997">
    <property type="entry name" value="Tropomyosin"/>
    <property type="match status" value="1"/>
</dbReference>
<dbReference type="Gene3D" id="3.90.20.10">
    <property type="match status" value="1"/>
</dbReference>
<dbReference type="PATRIC" id="fig|1618387.3.peg.902"/>